<dbReference type="EMBL" id="OBEJ01000009">
    <property type="protein sequence ID" value="SNZ18237.1"/>
    <property type="molecule type" value="Genomic_DNA"/>
</dbReference>
<reference evidence="2 3" key="1">
    <citation type="submission" date="2017-09" db="EMBL/GenBank/DDBJ databases">
        <authorList>
            <person name="Ehlers B."/>
            <person name="Leendertz F.H."/>
        </authorList>
    </citation>
    <scope>NUCLEOTIDE SEQUENCE [LARGE SCALE GENOMIC DNA]</scope>
    <source>
        <strain evidence="2 3">DSM 27208</strain>
    </source>
</reference>
<dbReference type="AlphaFoldDB" id="A0A285PAF5"/>
<evidence type="ECO:0000259" key="1">
    <source>
        <dbReference type="Pfam" id="PF26417"/>
    </source>
</evidence>
<feature type="domain" description="DUF8112" evidence="1">
    <location>
        <begin position="7"/>
        <end position="104"/>
    </location>
</feature>
<organism evidence="2 3">
    <name type="scientific">Natronoarchaeum philippinense</name>
    <dbReference type="NCBI Taxonomy" id="558529"/>
    <lineage>
        <taxon>Archaea</taxon>
        <taxon>Methanobacteriati</taxon>
        <taxon>Methanobacteriota</taxon>
        <taxon>Stenosarchaea group</taxon>
        <taxon>Halobacteria</taxon>
        <taxon>Halobacteriales</taxon>
        <taxon>Natronoarchaeaceae</taxon>
    </lineage>
</organism>
<protein>
    <recommendedName>
        <fullName evidence="1">DUF8112 domain-containing protein</fullName>
    </recommendedName>
</protein>
<accession>A0A285PAF5</accession>
<dbReference type="Pfam" id="PF26417">
    <property type="entry name" value="DUF8112"/>
    <property type="match status" value="1"/>
</dbReference>
<dbReference type="InterPro" id="IPR058425">
    <property type="entry name" value="DUF8112"/>
</dbReference>
<evidence type="ECO:0000313" key="2">
    <source>
        <dbReference type="EMBL" id="SNZ18237.1"/>
    </source>
</evidence>
<name>A0A285PAF5_NATPI</name>
<dbReference type="RefSeq" id="WP_097010178.1">
    <property type="nucleotide sequence ID" value="NZ_OBEJ01000009.1"/>
</dbReference>
<keyword evidence="3" id="KW-1185">Reference proteome</keyword>
<dbReference type="Proteomes" id="UP000219453">
    <property type="component" value="Unassembled WGS sequence"/>
</dbReference>
<sequence length="131" mass="14238">MHSDRLDRAAIEQAICGRELPNDQPEHCRRCGGELWEGQPATLRVTRTTGETRWEIVGIWCPVCAPHELESSTLGAEDTLVEIEIAAGQLHPETWLQAVRPDVIDTASAHDEGGTDIDVGAVLMEVADGGE</sequence>
<gene>
    <name evidence="2" type="ORF">SAMN06269185_3304</name>
</gene>
<evidence type="ECO:0000313" key="3">
    <source>
        <dbReference type="Proteomes" id="UP000219453"/>
    </source>
</evidence>
<proteinExistence type="predicted"/>